<evidence type="ECO:0000313" key="2">
    <source>
        <dbReference type="EMBL" id="MPN33141.1"/>
    </source>
</evidence>
<dbReference type="AlphaFoldDB" id="A0A645H298"/>
<reference evidence="2" key="1">
    <citation type="submission" date="2019-08" db="EMBL/GenBank/DDBJ databases">
        <authorList>
            <person name="Kucharzyk K."/>
            <person name="Murdoch R.W."/>
            <person name="Higgins S."/>
            <person name="Loffler F."/>
        </authorList>
    </citation>
    <scope>NUCLEOTIDE SEQUENCE</scope>
</reference>
<name>A0A645H298_9ZZZZ</name>
<dbReference type="EMBL" id="VSSQ01085507">
    <property type="protein sequence ID" value="MPN33141.1"/>
    <property type="molecule type" value="Genomic_DNA"/>
</dbReference>
<evidence type="ECO:0000256" key="1">
    <source>
        <dbReference type="SAM" id="MobiDB-lite"/>
    </source>
</evidence>
<protein>
    <submittedName>
        <fullName evidence="2">Uncharacterized protein</fullName>
    </submittedName>
</protein>
<comment type="caution">
    <text evidence="2">The sequence shown here is derived from an EMBL/GenBank/DDBJ whole genome shotgun (WGS) entry which is preliminary data.</text>
</comment>
<feature type="region of interest" description="Disordered" evidence="1">
    <location>
        <begin position="1"/>
        <end position="93"/>
    </location>
</feature>
<sequence length="93" mass="9510">MAYRDQSRTAAMIGTNSASPAAETWSGGNVSEMSKPTQTNAVPSRTAIPETAAPTPNTASVSQVNAVSGGLEMPMPTASSASDNSTHPDCKNR</sequence>
<feature type="compositionally biased region" description="Polar residues" evidence="1">
    <location>
        <begin position="26"/>
        <end position="43"/>
    </location>
</feature>
<accession>A0A645H298</accession>
<organism evidence="2">
    <name type="scientific">bioreactor metagenome</name>
    <dbReference type="NCBI Taxonomy" id="1076179"/>
    <lineage>
        <taxon>unclassified sequences</taxon>
        <taxon>metagenomes</taxon>
        <taxon>ecological metagenomes</taxon>
    </lineage>
</organism>
<proteinExistence type="predicted"/>
<feature type="compositionally biased region" description="Polar residues" evidence="1">
    <location>
        <begin position="54"/>
        <end position="66"/>
    </location>
</feature>
<gene>
    <name evidence="2" type="ORF">SDC9_180624</name>
</gene>